<evidence type="ECO:0000313" key="2">
    <source>
        <dbReference type="EMBL" id="KAJ8914956.1"/>
    </source>
</evidence>
<proteinExistence type="predicted"/>
<sequence length="122" mass="14251">MKKYKYSKVSRPSDEIPTIVVDSPSHEHLPYADEETEFTSTTTKHDTDNAPTKEDDIDESLDSNTETISLRDTNLMRRNSISLPNLQDFKVLKENIEADTNEKYEDDEMCRSEFDYRYNITC</sequence>
<dbReference type="Proteomes" id="UP001159042">
    <property type="component" value="Unassembled WGS sequence"/>
</dbReference>
<dbReference type="AlphaFoldDB" id="A0AAV8VKQ3"/>
<evidence type="ECO:0000313" key="3">
    <source>
        <dbReference type="Proteomes" id="UP001159042"/>
    </source>
</evidence>
<comment type="caution">
    <text evidence="2">The sequence shown here is derived from an EMBL/GenBank/DDBJ whole genome shotgun (WGS) entry which is preliminary data.</text>
</comment>
<reference evidence="2 3" key="1">
    <citation type="journal article" date="2023" name="Insect Mol. Biol.">
        <title>Genome sequencing provides insights into the evolution of gene families encoding plant cell wall-degrading enzymes in longhorned beetles.</title>
        <authorList>
            <person name="Shin N.R."/>
            <person name="Okamura Y."/>
            <person name="Kirsch R."/>
            <person name="Pauchet Y."/>
        </authorList>
    </citation>
    <scope>NUCLEOTIDE SEQUENCE [LARGE SCALE GENOMIC DNA]</scope>
    <source>
        <strain evidence="2">EAD_L_NR</strain>
    </source>
</reference>
<feature type="region of interest" description="Disordered" evidence="1">
    <location>
        <begin position="1"/>
        <end position="65"/>
    </location>
</feature>
<evidence type="ECO:0000256" key="1">
    <source>
        <dbReference type="SAM" id="MobiDB-lite"/>
    </source>
</evidence>
<gene>
    <name evidence="2" type="ORF">NQ315_002480</name>
</gene>
<feature type="compositionally biased region" description="Basic and acidic residues" evidence="1">
    <location>
        <begin position="43"/>
        <end position="54"/>
    </location>
</feature>
<organism evidence="2 3">
    <name type="scientific">Exocentrus adspersus</name>
    <dbReference type="NCBI Taxonomy" id="1586481"/>
    <lineage>
        <taxon>Eukaryota</taxon>
        <taxon>Metazoa</taxon>
        <taxon>Ecdysozoa</taxon>
        <taxon>Arthropoda</taxon>
        <taxon>Hexapoda</taxon>
        <taxon>Insecta</taxon>
        <taxon>Pterygota</taxon>
        <taxon>Neoptera</taxon>
        <taxon>Endopterygota</taxon>
        <taxon>Coleoptera</taxon>
        <taxon>Polyphaga</taxon>
        <taxon>Cucujiformia</taxon>
        <taxon>Chrysomeloidea</taxon>
        <taxon>Cerambycidae</taxon>
        <taxon>Lamiinae</taxon>
        <taxon>Acanthocinini</taxon>
        <taxon>Exocentrus</taxon>
    </lineage>
</organism>
<keyword evidence="3" id="KW-1185">Reference proteome</keyword>
<protein>
    <submittedName>
        <fullName evidence="2">Uncharacterized protein</fullName>
    </submittedName>
</protein>
<name>A0AAV8VKQ3_9CUCU</name>
<dbReference type="EMBL" id="JANEYG010000060">
    <property type="protein sequence ID" value="KAJ8914956.1"/>
    <property type="molecule type" value="Genomic_DNA"/>
</dbReference>
<accession>A0AAV8VKQ3</accession>